<keyword evidence="5" id="KW-1185">Reference proteome</keyword>
<dbReference type="Gene3D" id="3.40.30.10">
    <property type="entry name" value="Glutaredoxin"/>
    <property type="match status" value="1"/>
</dbReference>
<dbReference type="PANTHER" id="PTHR30041">
    <property type="entry name" value="ARSENATE REDUCTASE"/>
    <property type="match status" value="1"/>
</dbReference>
<dbReference type="EMBL" id="LNYR01000006">
    <property type="protein sequence ID" value="KTD52876.1"/>
    <property type="molecule type" value="Genomic_DNA"/>
</dbReference>
<proteinExistence type="inferred from homology"/>
<dbReference type="InterPro" id="IPR006504">
    <property type="entry name" value="Tscrpt_reg_Spx/MgsR"/>
</dbReference>
<dbReference type="NCBIfam" id="TIGR01617">
    <property type="entry name" value="arsC_related"/>
    <property type="match status" value="1"/>
</dbReference>
<dbReference type="InterPro" id="IPR006660">
    <property type="entry name" value="Arsenate_reductase-like"/>
</dbReference>
<evidence type="ECO:0000313" key="6">
    <source>
        <dbReference type="Proteomes" id="UP000254230"/>
    </source>
</evidence>
<evidence type="ECO:0000313" key="4">
    <source>
        <dbReference type="EMBL" id="STY16394.1"/>
    </source>
</evidence>
<name>A0A378KNB4_9GAMM</name>
<dbReference type="InterPro" id="IPR036249">
    <property type="entry name" value="Thioredoxin-like_sf"/>
</dbReference>
<protein>
    <submittedName>
        <fullName evidence="4">Arsenate reductase</fullName>
    </submittedName>
</protein>
<dbReference type="STRING" id="45072.Lqua_0709"/>
<dbReference type="EMBL" id="UGOW01000001">
    <property type="protein sequence ID" value="STY16394.1"/>
    <property type="molecule type" value="Genomic_DNA"/>
</dbReference>
<evidence type="ECO:0000256" key="2">
    <source>
        <dbReference type="PROSITE-ProRule" id="PRU01282"/>
    </source>
</evidence>
<dbReference type="AlphaFoldDB" id="A0A378KNB4"/>
<dbReference type="PANTHER" id="PTHR30041:SF8">
    <property type="entry name" value="PROTEIN YFFB"/>
    <property type="match status" value="1"/>
</dbReference>
<dbReference type="Proteomes" id="UP000254230">
    <property type="component" value="Unassembled WGS sequence"/>
</dbReference>
<reference evidence="4 6" key="2">
    <citation type="submission" date="2018-06" db="EMBL/GenBank/DDBJ databases">
        <authorList>
            <consortium name="Pathogen Informatics"/>
            <person name="Doyle S."/>
        </authorList>
    </citation>
    <scope>NUCLEOTIDE SEQUENCE [LARGE SCALE GENOMIC DNA]</scope>
    <source>
        <strain evidence="4 6">NCTC12376</strain>
    </source>
</reference>
<gene>
    <name evidence="4" type="primary">yffB</name>
    <name evidence="3" type="ORF">Lqua_0709</name>
    <name evidence="4" type="ORF">NCTC12376_00176</name>
</gene>
<sequence length="129" mass="15008">MDKIALPAAELWTKMILMFAIPNCDTVKKARKFLELNKIDYEFIDFKKSPPTKEQIKAWGDFAGELPINKKGMTYRKYKDLYEALSMSEQIDFIIANPSLIKRPVLIQNNNVIALGFNEEHYKELVRAH</sequence>
<dbReference type="Proteomes" id="UP000054639">
    <property type="component" value="Unassembled WGS sequence"/>
</dbReference>
<comment type="similarity">
    <text evidence="1 2">Belongs to the ArsC family.</text>
</comment>
<evidence type="ECO:0000313" key="3">
    <source>
        <dbReference type="EMBL" id="KTD52876.1"/>
    </source>
</evidence>
<dbReference type="PROSITE" id="PS51353">
    <property type="entry name" value="ARSC"/>
    <property type="match status" value="1"/>
</dbReference>
<dbReference type="SUPFAM" id="SSF52833">
    <property type="entry name" value="Thioredoxin-like"/>
    <property type="match status" value="1"/>
</dbReference>
<dbReference type="Pfam" id="PF03960">
    <property type="entry name" value="ArsC"/>
    <property type="match status" value="1"/>
</dbReference>
<evidence type="ECO:0000256" key="1">
    <source>
        <dbReference type="ARBA" id="ARBA00007198"/>
    </source>
</evidence>
<accession>A0A378KNB4</accession>
<organism evidence="4 6">
    <name type="scientific">Legionella quateirensis</name>
    <dbReference type="NCBI Taxonomy" id="45072"/>
    <lineage>
        <taxon>Bacteria</taxon>
        <taxon>Pseudomonadati</taxon>
        <taxon>Pseudomonadota</taxon>
        <taxon>Gammaproteobacteria</taxon>
        <taxon>Legionellales</taxon>
        <taxon>Legionellaceae</taxon>
        <taxon>Legionella</taxon>
    </lineage>
</organism>
<reference evidence="3 5" key="1">
    <citation type="submission" date="2015-11" db="EMBL/GenBank/DDBJ databases">
        <title>Genomic analysis of 38 Legionella species identifies large and diverse effector repertoires.</title>
        <authorList>
            <person name="Burstein D."/>
            <person name="Amaro F."/>
            <person name="Zusman T."/>
            <person name="Lifshitz Z."/>
            <person name="Cohen O."/>
            <person name="Gilbert J.A."/>
            <person name="Pupko T."/>
            <person name="Shuman H.A."/>
            <person name="Segal G."/>
        </authorList>
    </citation>
    <scope>NUCLEOTIDE SEQUENCE [LARGE SCALE GENOMIC DNA]</scope>
    <source>
        <strain evidence="3 5">ATCC 49507</strain>
    </source>
</reference>
<evidence type="ECO:0000313" key="5">
    <source>
        <dbReference type="Proteomes" id="UP000054639"/>
    </source>
</evidence>